<dbReference type="EMBL" id="GBRH01250960">
    <property type="protein sequence ID" value="JAD46935.1"/>
    <property type="molecule type" value="Transcribed_RNA"/>
</dbReference>
<reference evidence="1" key="2">
    <citation type="journal article" date="2015" name="Data Brief">
        <title>Shoot transcriptome of the giant reed, Arundo donax.</title>
        <authorList>
            <person name="Barrero R.A."/>
            <person name="Guerrero F.D."/>
            <person name="Moolhuijzen P."/>
            <person name="Goolsby J.A."/>
            <person name="Tidwell J."/>
            <person name="Bellgard S.E."/>
            <person name="Bellgard M.I."/>
        </authorList>
    </citation>
    <scope>NUCLEOTIDE SEQUENCE</scope>
    <source>
        <tissue evidence="1">Shoot tissue taken approximately 20 cm above the soil surface</tissue>
    </source>
</reference>
<evidence type="ECO:0000313" key="1">
    <source>
        <dbReference type="EMBL" id="JAD46935.1"/>
    </source>
</evidence>
<proteinExistence type="predicted"/>
<sequence>MMVYLRFIVSRHVLYSIPICSIEDFLITFLTCNISPTIAFSSLNFYPFIVPVLLHVL</sequence>
<organism evidence="1">
    <name type="scientific">Arundo donax</name>
    <name type="common">Giant reed</name>
    <name type="synonym">Donax arundinaceus</name>
    <dbReference type="NCBI Taxonomy" id="35708"/>
    <lineage>
        <taxon>Eukaryota</taxon>
        <taxon>Viridiplantae</taxon>
        <taxon>Streptophyta</taxon>
        <taxon>Embryophyta</taxon>
        <taxon>Tracheophyta</taxon>
        <taxon>Spermatophyta</taxon>
        <taxon>Magnoliopsida</taxon>
        <taxon>Liliopsida</taxon>
        <taxon>Poales</taxon>
        <taxon>Poaceae</taxon>
        <taxon>PACMAD clade</taxon>
        <taxon>Arundinoideae</taxon>
        <taxon>Arundineae</taxon>
        <taxon>Arundo</taxon>
    </lineage>
</organism>
<accession>A0A0A9AD85</accession>
<name>A0A0A9AD85_ARUDO</name>
<reference evidence="1" key="1">
    <citation type="submission" date="2014-09" db="EMBL/GenBank/DDBJ databases">
        <authorList>
            <person name="Magalhaes I.L.F."/>
            <person name="Oliveira U."/>
            <person name="Santos F.R."/>
            <person name="Vidigal T.H.D.A."/>
            <person name="Brescovit A.D."/>
            <person name="Santos A.J."/>
        </authorList>
    </citation>
    <scope>NUCLEOTIDE SEQUENCE</scope>
    <source>
        <tissue evidence="1">Shoot tissue taken approximately 20 cm above the soil surface</tissue>
    </source>
</reference>
<dbReference type="AlphaFoldDB" id="A0A0A9AD85"/>
<protein>
    <submittedName>
        <fullName evidence="1">Uncharacterized protein</fullName>
    </submittedName>
</protein>